<evidence type="ECO:0000256" key="1">
    <source>
        <dbReference type="SAM" id="MobiDB-lite"/>
    </source>
</evidence>
<evidence type="ECO:0000313" key="2">
    <source>
        <dbReference type="EMBL" id="MCH96766.1"/>
    </source>
</evidence>
<organism evidence="2 3">
    <name type="scientific">Trifolium medium</name>
    <dbReference type="NCBI Taxonomy" id="97028"/>
    <lineage>
        <taxon>Eukaryota</taxon>
        <taxon>Viridiplantae</taxon>
        <taxon>Streptophyta</taxon>
        <taxon>Embryophyta</taxon>
        <taxon>Tracheophyta</taxon>
        <taxon>Spermatophyta</taxon>
        <taxon>Magnoliopsida</taxon>
        <taxon>eudicotyledons</taxon>
        <taxon>Gunneridae</taxon>
        <taxon>Pentapetalae</taxon>
        <taxon>rosids</taxon>
        <taxon>fabids</taxon>
        <taxon>Fabales</taxon>
        <taxon>Fabaceae</taxon>
        <taxon>Papilionoideae</taxon>
        <taxon>50 kb inversion clade</taxon>
        <taxon>NPAAA clade</taxon>
        <taxon>Hologalegina</taxon>
        <taxon>IRL clade</taxon>
        <taxon>Trifolieae</taxon>
        <taxon>Trifolium</taxon>
    </lineage>
</organism>
<reference evidence="2 3" key="1">
    <citation type="journal article" date="2018" name="Front. Plant Sci.">
        <title>Red Clover (Trifolium pratense) and Zigzag Clover (T. medium) - A Picture of Genomic Similarities and Differences.</title>
        <authorList>
            <person name="Dluhosova J."/>
            <person name="Istvanek J."/>
            <person name="Nedelnik J."/>
            <person name="Repkova J."/>
        </authorList>
    </citation>
    <scope>NUCLEOTIDE SEQUENCE [LARGE SCALE GENOMIC DNA]</scope>
    <source>
        <strain evidence="3">cv. 10/8</strain>
        <tissue evidence="2">Leaf</tissue>
    </source>
</reference>
<dbReference type="AlphaFoldDB" id="A0A392NA95"/>
<proteinExistence type="predicted"/>
<dbReference type="EMBL" id="LXQA010033187">
    <property type="protein sequence ID" value="MCH96766.1"/>
    <property type="molecule type" value="Genomic_DNA"/>
</dbReference>
<name>A0A392NA95_9FABA</name>
<keyword evidence="3" id="KW-1185">Reference proteome</keyword>
<gene>
    <name evidence="2" type="ORF">A2U01_0017755</name>
</gene>
<protein>
    <submittedName>
        <fullName evidence="2">Uncharacterized protein</fullName>
    </submittedName>
</protein>
<feature type="region of interest" description="Disordered" evidence="1">
    <location>
        <begin position="1"/>
        <end position="29"/>
    </location>
</feature>
<dbReference type="Proteomes" id="UP000265520">
    <property type="component" value="Unassembled WGS sequence"/>
</dbReference>
<sequence>MLRHQMVIDEPISDQPEIEQEIPQPPQPLSMEDIVIPSNLLHQILEQLTDNSVQVDEPVNLVHIKDLNSIKFRRKSKPLKPLFNKPYPFILNSEPNLELLKNQIYNDFRSLSTMEDDFLVFPSDVSAEVEALKAKIGNALEKYEKIIQKKIEGREEMVVLEAFEKSLQE</sequence>
<feature type="non-terminal residue" evidence="2">
    <location>
        <position position="169"/>
    </location>
</feature>
<comment type="caution">
    <text evidence="2">The sequence shown here is derived from an EMBL/GenBank/DDBJ whole genome shotgun (WGS) entry which is preliminary data.</text>
</comment>
<accession>A0A392NA95</accession>
<evidence type="ECO:0000313" key="3">
    <source>
        <dbReference type="Proteomes" id="UP000265520"/>
    </source>
</evidence>